<name>A0A6C0RF47_9BACT</name>
<accession>A0A6C0RF47</accession>
<protein>
    <submittedName>
        <fullName evidence="2">Uncharacterized protein</fullName>
    </submittedName>
</protein>
<feature type="repeat" description="TPR" evidence="1">
    <location>
        <begin position="35"/>
        <end position="68"/>
    </location>
</feature>
<keyword evidence="3" id="KW-1185">Reference proteome</keyword>
<organism evidence="2 3">
    <name type="scientific">Draconibacterium halophilum</name>
    <dbReference type="NCBI Taxonomy" id="2706887"/>
    <lineage>
        <taxon>Bacteria</taxon>
        <taxon>Pseudomonadati</taxon>
        <taxon>Bacteroidota</taxon>
        <taxon>Bacteroidia</taxon>
        <taxon>Marinilabiliales</taxon>
        <taxon>Prolixibacteraceae</taxon>
        <taxon>Draconibacterium</taxon>
    </lineage>
</organism>
<dbReference type="AlphaFoldDB" id="A0A6C0RF47"/>
<keyword evidence="1" id="KW-0802">TPR repeat</keyword>
<dbReference type="EMBL" id="CP048409">
    <property type="protein sequence ID" value="QIA08163.1"/>
    <property type="molecule type" value="Genomic_DNA"/>
</dbReference>
<evidence type="ECO:0000256" key="1">
    <source>
        <dbReference type="PROSITE-ProRule" id="PRU00339"/>
    </source>
</evidence>
<proteinExistence type="predicted"/>
<dbReference type="InterPro" id="IPR019734">
    <property type="entry name" value="TPR_rpt"/>
</dbReference>
<dbReference type="KEGG" id="drc:G0Q07_10730"/>
<dbReference type="InterPro" id="IPR011990">
    <property type="entry name" value="TPR-like_helical_dom_sf"/>
</dbReference>
<dbReference type="RefSeq" id="WP_163346084.1">
    <property type="nucleotide sequence ID" value="NZ_CP048409.1"/>
</dbReference>
<reference evidence="2 3" key="1">
    <citation type="submission" date="2020-02" db="EMBL/GenBank/DDBJ databases">
        <title>Genome sequencing for Draconibacterium sp. strain M1.</title>
        <authorList>
            <person name="Park S.-J."/>
        </authorList>
    </citation>
    <scope>NUCLEOTIDE SEQUENCE [LARGE SCALE GENOMIC DNA]</scope>
    <source>
        <strain evidence="2 3">M1</strain>
    </source>
</reference>
<evidence type="ECO:0000313" key="3">
    <source>
        <dbReference type="Proteomes" id="UP000474630"/>
    </source>
</evidence>
<dbReference type="Gene3D" id="1.25.40.10">
    <property type="entry name" value="Tetratricopeptide repeat domain"/>
    <property type="match status" value="1"/>
</dbReference>
<dbReference type="Proteomes" id="UP000474630">
    <property type="component" value="Chromosome"/>
</dbReference>
<evidence type="ECO:0000313" key="2">
    <source>
        <dbReference type="EMBL" id="QIA08163.1"/>
    </source>
</evidence>
<sequence length="92" mass="10745">METKNNLEVIDDLLKSEKAEQARSLFENLEEQNTADYFLLQGKIEQKYQNWGKAINAFNRVLEIDPQNAEATNNLHIIKNILNFWNPDLLNP</sequence>
<gene>
    <name evidence="2" type="ORF">G0Q07_10730</name>
</gene>
<dbReference type="SMART" id="SM00028">
    <property type="entry name" value="TPR"/>
    <property type="match status" value="1"/>
</dbReference>
<dbReference type="PROSITE" id="PS50005">
    <property type="entry name" value="TPR"/>
    <property type="match status" value="1"/>
</dbReference>
<dbReference type="SUPFAM" id="SSF48452">
    <property type="entry name" value="TPR-like"/>
    <property type="match status" value="1"/>
</dbReference>